<accession>A0AAV8CDX6</accession>
<evidence type="ECO:0000259" key="3">
    <source>
        <dbReference type="Pfam" id="PF00931"/>
    </source>
</evidence>
<evidence type="ECO:0000259" key="4">
    <source>
        <dbReference type="Pfam" id="PF23598"/>
    </source>
</evidence>
<protein>
    <submittedName>
        <fullName evidence="5">Disease resistance protein RGA2</fullName>
    </submittedName>
</protein>
<name>A0AAV8CDX6_9POAL</name>
<proteinExistence type="predicted"/>
<dbReference type="AlphaFoldDB" id="A0AAV8CDX6"/>
<evidence type="ECO:0000313" key="5">
    <source>
        <dbReference type="EMBL" id="KAJ4752153.1"/>
    </source>
</evidence>
<feature type="compositionally biased region" description="Basic and acidic residues" evidence="2">
    <location>
        <begin position="221"/>
        <end position="231"/>
    </location>
</feature>
<dbReference type="PANTHER" id="PTHR36766:SF60">
    <property type="entry name" value="NB-ARC DOMAIN-CONTAINING PROTEIN"/>
    <property type="match status" value="1"/>
</dbReference>
<feature type="domain" description="Disease resistance R13L4/SHOC-2-like LRR" evidence="4">
    <location>
        <begin position="592"/>
        <end position="691"/>
    </location>
</feature>
<feature type="compositionally biased region" description="Polar residues" evidence="2">
    <location>
        <begin position="205"/>
        <end position="220"/>
    </location>
</feature>
<gene>
    <name evidence="5" type="ORF">LUZ62_086558</name>
</gene>
<dbReference type="PANTHER" id="PTHR36766">
    <property type="entry name" value="PLANT BROAD-SPECTRUM MILDEW RESISTANCE PROTEIN RPW8"/>
    <property type="match status" value="1"/>
</dbReference>
<evidence type="ECO:0000256" key="1">
    <source>
        <dbReference type="ARBA" id="ARBA00022737"/>
    </source>
</evidence>
<feature type="region of interest" description="Disordered" evidence="2">
    <location>
        <begin position="201"/>
        <end position="244"/>
    </location>
</feature>
<keyword evidence="1" id="KW-0677">Repeat</keyword>
<dbReference type="SUPFAM" id="SSF52058">
    <property type="entry name" value="L domain-like"/>
    <property type="match status" value="1"/>
</dbReference>
<dbReference type="InterPro" id="IPR032675">
    <property type="entry name" value="LRR_dom_sf"/>
</dbReference>
<sequence length="715" mass="80654">MTGAELAAGLAALGWVVSPIVNNLVTKGISYLGSDIAEGVEDLETILLPEFQLTIRAAQNCSDKDKVDMLANWLDRLKNAYYDAEAIIHELEYERLKNKVKGDKKKLWVRISSHPIIKLPLAKVTSKVAKKTSPRRLLPRLNKLKKIAAEAEKFCKLLGIQSENANAVPAGPPETSELLDHKVFGRDEIRDQIIGFLGASRSTDKQGVSSSTDEQGASSSTDEKGASRSTDKQGASSSTDEQGARSSIGSYSVVAITGIGGDGKTTLAQYIYQDDDVKNYFGTRVWLSLSENKDVRECIRVMIEGVTGQECPNLLSLNSLHNKLIETLSESKSILLVLDDLWYDDKTEQEWDNLLKPFGSTAGRCKIVVTSRKTKFPNALSRRKLITIELSKLAHDDFKSLFRYYAMEGLEVDDSLKNDLCEIGDEIATKMIKSPLAAKVVGNQLQKCPEKSFWRETLKSDILSSIREVLLWRFQRLDAQLQRCFLFESVYPKGTACISGNHMAYFWMALDFIQSSNVGFQYSNTMVATSMMQLVNGKHYMHDLFRDLAENLSIGDCFRVTNFEKEIPSSALYAFIKVNNESWNNNISSICNSRNLRALVLNTGHNPLENLYKLLPMVCTKFKNLRVLELWSRDLKKLPSVIGDLKNLRYLDVWHSSIEELPDSVSKLYHLQFLILPSSIKTLPAKLTNLHYQKTSLLQQRFKDGFYKHYNKKDY</sequence>
<dbReference type="Gene3D" id="3.40.50.300">
    <property type="entry name" value="P-loop containing nucleotide triphosphate hydrolases"/>
    <property type="match status" value="1"/>
</dbReference>
<dbReference type="PRINTS" id="PR00364">
    <property type="entry name" value="DISEASERSIST"/>
</dbReference>
<dbReference type="Gene3D" id="3.80.10.10">
    <property type="entry name" value="Ribonuclease Inhibitor"/>
    <property type="match status" value="1"/>
</dbReference>
<dbReference type="EMBL" id="JAMFTS010000005">
    <property type="protein sequence ID" value="KAJ4752153.1"/>
    <property type="molecule type" value="Genomic_DNA"/>
</dbReference>
<keyword evidence="6" id="KW-1185">Reference proteome</keyword>
<organism evidence="5 6">
    <name type="scientific">Rhynchospora pubera</name>
    <dbReference type="NCBI Taxonomy" id="906938"/>
    <lineage>
        <taxon>Eukaryota</taxon>
        <taxon>Viridiplantae</taxon>
        <taxon>Streptophyta</taxon>
        <taxon>Embryophyta</taxon>
        <taxon>Tracheophyta</taxon>
        <taxon>Spermatophyta</taxon>
        <taxon>Magnoliopsida</taxon>
        <taxon>Liliopsida</taxon>
        <taxon>Poales</taxon>
        <taxon>Cyperaceae</taxon>
        <taxon>Cyperoideae</taxon>
        <taxon>Rhynchosporeae</taxon>
        <taxon>Rhynchospora</taxon>
    </lineage>
</organism>
<dbReference type="Pfam" id="PF00931">
    <property type="entry name" value="NB-ARC"/>
    <property type="match status" value="1"/>
</dbReference>
<evidence type="ECO:0000256" key="2">
    <source>
        <dbReference type="SAM" id="MobiDB-lite"/>
    </source>
</evidence>
<feature type="domain" description="NB-ARC" evidence="3">
    <location>
        <begin position="251"/>
        <end position="408"/>
    </location>
</feature>
<dbReference type="GO" id="GO:0043531">
    <property type="term" value="F:ADP binding"/>
    <property type="evidence" value="ECO:0007669"/>
    <property type="project" value="InterPro"/>
</dbReference>
<dbReference type="Proteomes" id="UP001140206">
    <property type="component" value="Chromosome 5"/>
</dbReference>
<comment type="caution">
    <text evidence="5">The sequence shown here is derived from an EMBL/GenBank/DDBJ whole genome shotgun (WGS) entry which is preliminary data.</text>
</comment>
<evidence type="ECO:0000313" key="6">
    <source>
        <dbReference type="Proteomes" id="UP001140206"/>
    </source>
</evidence>
<dbReference type="InterPro" id="IPR002182">
    <property type="entry name" value="NB-ARC"/>
</dbReference>
<dbReference type="InterPro" id="IPR055414">
    <property type="entry name" value="LRR_R13L4/SHOC2-like"/>
</dbReference>
<dbReference type="GO" id="GO:0006952">
    <property type="term" value="P:defense response"/>
    <property type="evidence" value="ECO:0007669"/>
    <property type="project" value="UniProtKB-KW"/>
</dbReference>
<reference evidence="5" key="1">
    <citation type="submission" date="2022-08" db="EMBL/GenBank/DDBJ databases">
        <authorList>
            <person name="Marques A."/>
        </authorList>
    </citation>
    <scope>NUCLEOTIDE SEQUENCE</scope>
    <source>
        <strain evidence="5">RhyPub2mFocal</strain>
        <tissue evidence="5">Leaves</tissue>
    </source>
</reference>
<feature type="compositionally biased region" description="Polar residues" evidence="2">
    <location>
        <begin position="232"/>
        <end position="244"/>
    </location>
</feature>
<dbReference type="InterPro" id="IPR027417">
    <property type="entry name" value="P-loop_NTPase"/>
</dbReference>
<dbReference type="SUPFAM" id="SSF52540">
    <property type="entry name" value="P-loop containing nucleoside triphosphate hydrolases"/>
    <property type="match status" value="1"/>
</dbReference>
<dbReference type="Pfam" id="PF23598">
    <property type="entry name" value="LRR_14"/>
    <property type="match status" value="1"/>
</dbReference>